<evidence type="ECO:0000313" key="2">
    <source>
        <dbReference type="Proteomes" id="UP000028725"/>
    </source>
</evidence>
<comment type="caution">
    <text evidence="1">The sequence shown here is derived from an EMBL/GenBank/DDBJ whole genome shotgun (WGS) entry which is preliminary data.</text>
</comment>
<dbReference type="InterPro" id="IPR008164">
    <property type="entry name" value="XGLTT_rpt"/>
</dbReference>
<name>A0A085WUD2_9BACT</name>
<dbReference type="STRING" id="394096.DB31_3425"/>
<dbReference type="EMBL" id="JMCB01000002">
    <property type="protein sequence ID" value="KFE71295.1"/>
    <property type="molecule type" value="Genomic_DNA"/>
</dbReference>
<proteinExistence type="predicted"/>
<evidence type="ECO:0000313" key="1">
    <source>
        <dbReference type="EMBL" id="KFE71295.1"/>
    </source>
</evidence>
<organism evidence="1 2">
    <name type="scientific">Hyalangium minutum</name>
    <dbReference type="NCBI Taxonomy" id="394096"/>
    <lineage>
        <taxon>Bacteria</taxon>
        <taxon>Pseudomonadati</taxon>
        <taxon>Myxococcota</taxon>
        <taxon>Myxococcia</taxon>
        <taxon>Myxococcales</taxon>
        <taxon>Cystobacterineae</taxon>
        <taxon>Archangiaceae</taxon>
        <taxon>Hyalangium</taxon>
    </lineage>
</organism>
<reference evidence="1 2" key="1">
    <citation type="submission" date="2014-04" db="EMBL/GenBank/DDBJ databases">
        <title>Genome assembly of Hyalangium minutum DSM 14724.</title>
        <authorList>
            <person name="Sharma G."/>
            <person name="Subramanian S."/>
        </authorList>
    </citation>
    <scope>NUCLEOTIDE SEQUENCE [LARGE SCALE GENOMIC DNA]</scope>
    <source>
        <strain evidence="1 2">DSM 14724</strain>
    </source>
</reference>
<accession>A0A085WUD2</accession>
<dbReference type="PATRIC" id="fig|394096.3.peg.1075"/>
<dbReference type="Pfam" id="PF01744">
    <property type="entry name" value="GLTT"/>
    <property type="match status" value="1"/>
</dbReference>
<dbReference type="Proteomes" id="UP000028725">
    <property type="component" value="Unassembled WGS sequence"/>
</dbReference>
<dbReference type="AlphaFoldDB" id="A0A085WUD2"/>
<protein>
    <submittedName>
        <fullName evidence="1">Gamma-glutamyltranspeptidase</fullName>
    </submittedName>
</protein>
<sequence length="294" mass="31401">MEEGESFEQQESLATQESAMATAEEMALMGLSTNGLSTNGLSTNGLSTNGLSTNGLSTNGLMTGTFKDWFEMDRTLRATVMKYIVMCAVPQGQSRTYTSLVTGQTYTWYGLLGLTPGWASGLQPTVAEQQIITACLAAHTNKFGLNVNVSVLGRGATNAEIPYTSSELALFSETEACFFGNTFTSEGIFAAIDRPFLKTSESTSRACGLTWSGQSADCAPMAHVGSCQEYCTLDATKTYYVSCTYNGVTYKPLTTRVRPVDIYRCGDGTCQFTEKCGNGSQYDSCAADCGACAP</sequence>
<keyword evidence="2" id="KW-1185">Reference proteome</keyword>
<gene>
    <name evidence="1" type="ORF">DB31_3425</name>
</gene>